<evidence type="ECO:0000313" key="2">
    <source>
        <dbReference type="EMBL" id="EHH28507.1"/>
    </source>
</evidence>
<dbReference type="AlphaFoldDB" id="G7MZD1"/>
<gene>
    <name evidence="2" type="ORF">EGK_18957</name>
</gene>
<dbReference type="EMBL" id="CM001260">
    <property type="protein sequence ID" value="EHH28507.1"/>
    <property type="molecule type" value="Genomic_DNA"/>
</dbReference>
<protein>
    <submittedName>
        <fullName evidence="2">Uncharacterized protein</fullName>
    </submittedName>
</protein>
<organism evidence="2">
    <name type="scientific">Macaca mulatta</name>
    <name type="common">Rhesus macaque</name>
    <dbReference type="NCBI Taxonomy" id="9544"/>
    <lineage>
        <taxon>Eukaryota</taxon>
        <taxon>Metazoa</taxon>
        <taxon>Chordata</taxon>
        <taxon>Craniata</taxon>
        <taxon>Vertebrata</taxon>
        <taxon>Euteleostomi</taxon>
        <taxon>Mammalia</taxon>
        <taxon>Eutheria</taxon>
        <taxon>Euarchontoglires</taxon>
        <taxon>Primates</taxon>
        <taxon>Haplorrhini</taxon>
        <taxon>Catarrhini</taxon>
        <taxon>Cercopithecidae</taxon>
        <taxon>Cercopithecinae</taxon>
        <taxon>Macaca</taxon>
    </lineage>
</organism>
<dbReference type="PANTHER" id="PTHR12773">
    <property type="entry name" value="UPF0315 PROTEIN-RELATED"/>
    <property type="match status" value="1"/>
</dbReference>
<dbReference type="Gene3D" id="2.20.25.10">
    <property type="match status" value="1"/>
</dbReference>
<sequence length="125" mass="14047">NCSPHNRLSSHVQGVGPCVFPLHLPTTPKVHINPTKFNTYLVVCTIPMVEWAALLEAAKTLDLLEVSKGLIQGYEHYEKLPREMHHMLLELDVLEDTLQCTESGHQSHISHGDPNMLLSDEEMKA</sequence>
<name>G7MZD1_MACMU</name>
<proteinExistence type="predicted"/>
<evidence type="ECO:0000256" key="1">
    <source>
        <dbReference type="SAM" id="MobiDB-lite"/>
    </source>
</evidence>
<feature type="non-terminal residue" evidence="2">
    <location>
        <position position="125"/>
    </location>
</feature>
<feature type="non-terminal residue" evidence="2">
    <location>
        <position position="1"/>
    </location>
</feature>
<dbReference type="GO" id="GO:0046982">
    <property type="term" value="F:protein heterodimerization activity"/>
    <property type="evidence" value="ECO:0007669"/>
    <property type="project" value="InterPro"/>
</dbReference>
<accession>G7MZD1</accession>
<reference evidence="2" key="1">
    <citation type="journal article" date="2011" name="Nat. Biotechnol.">
        <title>Genome sequencing and comparison of two nonhuman primate animal models, the cynomolgus and Chinese rhesus macaques.</title>
        <authorList>
            <person name="Yan G."/>
            <person name="Zhang G."/>
            <person name="Fang X."/>
            <person name="Zhang Y."/>
            <person name="Li C."/>
            <person name="Ling F."/>
            <person name="Cooper D.N."/>
            <person name="Li Q."/>
            <person name="Li Y."/>
            <person name="van Gool A.J."/>
            <person name="Du H."/>
            <person name="Chen J."/>
            <person name="Chen R."/>
            <person name="Zhang P."/>
            <person name="Huang Z."/>
            <person name="Thompson J.R."/>
            <person name="Meng Y."/>
            <person name="Bai Y."/>
            <person name="Wang J."/>
            <person name="Zhuo M."/>
            <person name="Wang T."/>
            <person name="Huang Y."/>
            <person name="Wei L."/>
            <person name="Li J."/>
            <person name="Wang Z."/>
            <person name="Hu H."/>
            <person name="Yang P."/>
            <person name="Le L."/>
            <person name="Stenson P.D."/>
            <person name="Li B."/>
            <person name="Liu X."/>
            <person name="Ball E.V."/>
            <person name="An N."/>
            <person name="Huang Q."/>
            <person name="Zhang Y."/>
            <person name="Fan W."/>
            <person name="Zhang X."/>
            <person name="Li Y."/>
            <person name="Wang W."/>
            <person name="Katze M.G."/>
            <person name="Su B."/>
            <person name="Nielsen R."/>
            <person name="Yang H."/>
            <person name="Wang J."/>
            <person name="Wang X."/>
            <person name="Wang J."/>
        </authorList>
    </citation>
    <scope>NUCLEOTIDE SEQUENCE [LARGE SCALE GENOMIC DNA]</scope>
    <source>
        <strain evidence="2">CR-5</strain>
    </source>
</reference>
<dbReference type="Proteomes" id="UP000013456">
    <property type="component" value="Chromosome 8"/>
</dbReference>
<dbReference type="PANTHER" id="PTHR12773:SF0">
    <property type="entry name" value="MULTIFUNCTIONAL METHYLTRANSFERASE SUBUNIT TRM112-LIKE PROTEIN"/>
    <property type="match status" value="1"/>
</dbReference>
<feature type="region of interest" description="Disordered" evidence="1">
    <location>
        <begin position="104"/>
        <end position="125"/>
    </location>
</feature>
<dbReference type="InterPro" id="IPR039127">
    <property type="entry name" value="Trm112"/>
</dbReference>